<dbReference type="RefSeq" id="WP_135413012.1">
    <property type="nucleotide sequence ID" value="NZ_SRLB01000002.1"/>
</dbReference>
<evidence type="ECO:0000313" key="1">
    <source>
        <dbReference type="EMBL" id="TGE01698.1"/>
    </source>
</evidence>
<evidence type="ECO:0000313" key="2">
    <source>
        <dbReference type="Proteomes" id="UP000297535"/>
    </source>
</evidence>
<accession>A0A4Z0NW48</accession>
<gene>
    <name evidence="1" type="ORF">EU555_03210</name>
</gene>
<reference evidence="1 2" key="1">
    <citation type="submission" date="2019-04" db="EMBL/GenBank/DDBJ databases">
        <authorList>
            <person name="Feng G."/>
            <person name="Zhu H."/>
        </authorList>
    </citation>
    <scope>NUCLEOTIDE SEQUENCE [LARGE SCALE GENOMIC DNA]</scope>
    <source>
        <strain evidence="1 2">6HR-1</strain>
    </source>
</reference>
<name>A0A4Z0NW48_9HYPH</name>
<dbReference type="OrthoDB" id="4736604at2"/>
<dbReference type="EMBL" id="SRLB01000002">
    <property type="protein sequence ID" value="TGE01698.1"/>
    <property type="molecule type" value="Genomic_DNA"/>
</dbReference>
<comment type="caution">
    <text evidence="1">The sequence shown here is derived from an EMBL/GenBank/DDBJ whole genome shotgun (WGS) entry which is preliminary data.</text>
</comment>
<sequence length="263" mass="29999">MKRLAVVILGHSHLSSVVNHLATREAETDHNSPAIEYYVFNTIKHGVDFRFSVEDGAAIVLNPRIKSLVEENIQNRDFIWLSMFGGNAHNALTLLEHPRPFDFILPENVQLPRIPKAELVPYSYIESFIHKMAELYILNTVCLRHAVMEDVLHIESPPPNGDDKYVMEHLENYFREQSSLPRIAPRILRYKLWRTHSQIIKSACEANNIKFVDAPSEACDPEGYLVPSGYSGDSTHAGPWYGGLILKQVEKMYGLPYGGWSWL</sequence>
<dbReference type="AlphaFoldDB" id="A0A4Z0NW48"/>
<keyword evidence="2" id="KW-1185">Reference proteome</keyword>
<protein>
    <submittedName>
        <fullName evidence="1">Uncharacterized protein</fullName>
    </submittedName>
</protein>
<proteinExistence type="predicted"/>
<organism evidence="1 2">
    <name type="scientific">Methylobacterium nonmethylotrophicum</name>
    <dbReference type="NCBI Taxonomy" id="1141884"/>
    <lineage>
        <taxon>Bacteria</taxon>
        <taxon>Pseudomonadati</taxon>
        <taxon>Pseudomonadota</taxon>
        <taxon>Alphaproteobacteria</taxon>
        <taxon>Hyphomicrobiales</taxon>
        <taxon>Methylobacteriaceae</taxon>
        <taxon>Methylobacterium</taxon>
    </lineage>
</organism>
<dbReference type="Proteomes" id="UP000297535">
    <property type="component" value="Unassembled WGS sequence"/>
</dbReference>